<evidence type="ECO:0000313" key="6">
    <source>
        <dbReference type="EMBL" id="RYB05742.1"/>
    </source>
</evidence>
<reference evidence="6 7" key="1">
    <citation type="submission" date="2018-09" db="EMBL/GenBank/DDBJ databases">
        <authorList>
            <person name="Grouzdev D.S."/>
            <person name="Krutkina M.S."/>
        </authorList>
    </citation>
    <scope>NUCLEOTIDE SEQUENCE [LARGE SCALE GENOMIC DNA]</scope>
    <source>
        <strain evidence="6 7">RmlP001</strain>
    </source>
</reference>
<dbReference type="CDD" id="cd16442">
    <property type="entry name" value="BPL"/>
    <property type="match status" value="1"/>
</dbReference>
<accession>A0A4Q2RE60</accession>
<evidence type="ECO:0000256" key="3">
    <source>
        <dbReference type="ARBA" id="ARBA00024227"/>
    </source>
</evidence>
<dbReference type="Proteomes" id="UP000289411">
    <property type="component" value="Unassembled WGS sequence"/>
</dbReference>
<evidence type="ECO:0000256" key="4">
    <source>
        <dbReference type="ARBA" id="ARBA00047846"/>
    </source>
</evidence>
<dbReference type="PANTHER" id="PTHR12835:SF5">
    <property type="entry name" value="BIOTIN--PROTEIN LIGASE"/>
    <property type="match status" value="1"/>
</dbReference>
<dbReference type="EC" id="6.3.4.15" evidence="3"/>
<keyword evidence="2" id="KW-0092">Biotin</keyword>
<comment type="catalytic activity">
    <reaction evidence="4">
        <text>biotin + L-lysyl-[protein] + ATP = N(6)-biotinyl-L-lysyl-[protein] + AMP + diphosphate + H(+)</text>
        <dbReference type="Rhea" id="RHEA:11756"/>
        <dbReference type="Rhea" id="RHEA-COMP:9752"/>
        <dbReference type="Rhea" id="RHEA-COMP:10505"/>
        <dbReference type="ChEBI" id="CHEBI:15378"/>
        <dbReference type="ChEBI" id="CHEBI:29969"/>
        <dbReference type="ChEBI" id="CHEBI:30616"/>
        <dbReference type="ChEBI" id="CHEBI:33019"/>
        <dbReference type="ChEBI" id="CHEBI:57586"/>
        <dbReference type="ChEBI" id="CHEBI:83144"/>
        <dbReference type="ChEBI" id="CHEBI:456215"/>
        <dbReference type="EC" id="6.3.4.15"/>
    </reaction>
</comment>
<dbReference type="Pfam" id="PF02237">
    <property type="entry name" value="BPL_C"/>
    <property type="match status" value="1"/>
</dbReference>
<reference evidence="6 7" key="2">
    <citation type="submission" date="2019-02" db="EMBL/GenBank/DDBJ databases">
        <title>'Lichenibacterium ramalinii' gen. nov. sp. nov., 'Lichenibacterium minor' gen. nov. sp. nov.</title>
        <authorList>
            <person name="Pankratov T."/>
        </authorList>
    </citation>
    <scope>NUCLEOTIDE SEQUENCE [LARGE SCALE GENOMIC DNA]</scope>
    <source>
        <strain evidence="6 7">RmlP001</strain>
    </source>
</reference>
<dbReference type="GO" id="GO:0004077">
    <property type="term" value="F:biotin--[biotin carboxyl-carrier protein] ligase activity"/>
    <property type="evidence" value="ECO:0007669"/>
    <property type="project" value="UniProtKB-EC"/>
</dbReference>
<dbReference type="NCBIfam" id="TIGR00121">
    <property type="entry name" value="birA_ligase"/>
    <property type="match status" value="1"/>
</dbReference>
<evidence type="ECO:0000256" key="1">
    <source>
        <dbReference type="ARBA" id="ARBA00022598"/>
    </source>
</evidence>
<dbReference type="EMBL" id="QYBC01000006">
    <property type="protein sequence ID" value="RYB05742.1"/>
    <property type="molecule type" value="Genomic_DNA"/>
</dbReference>
<dbReference type="InterPro" id="IPR004143">
    <property type="entry name" value="BPL_LPL_catalytic"/>
</dbReference>
<dbReference type="Pfam" id="PF03099">
    <property type="entry name" value="BPL_LplA_LipB"/>
    <property type="match status" value="1"/>
</dbReference>
<dbReference type="InterPro" id="IPR045864">
    <property type="entry name" value="aa-tRNA-synth_II/BPL/LPL"/>
</dbReference>
<dbReference type="OrthoDB" id="9807064at2"/>
<name>A0A4Q2RE60_9HYPH</name>
<dbReference type="SUPFAM" id="SSF55681">
    <property type="entry name" value="Class II aaRS and biotin synthetases"/>
    <property type="match status" value="1"/>
</dbReference>
<keyword evidence="7" id="KW-1185">Reference proteome</keyword>
<proteinExistence type="predicted"/>
<dbReference type="InterPro" id="IPR004408">
    <property type="entry name" value="Biotin_CoA_COase_ligase"/>
</dbReference>
<organism evidence="6 7">
    <name type="scientific">Lichenibacterium ramalinae</name>
    <dbReference type="NCBI Taxonomy" id="2316527"/>
    <lineage>
        <taxon>Bacteria</taxon>
        <taxon>Pseudomonadati</taxon>
        <taxon>Pseudomonadota</taxon>
        <taxon>Alphaproteobacteria</taxon>
        <taxon>Hyphomicrobiales</taxon>
        <taxon>Lichenihabitantaceae</taxon>
        <taxon>Lichenibacterium</taxon>
    </lineage>
</organism>
<gene>
    <name evidence="6" type="ORF">D3272_09165</name>
</gene>
<evidence type="ECO:0000313" key="7">
    <source>
        <dbReference type="Proteomes" id="UP000289411"/>
    </source>
</evidence>
<comment type="caution">
    <text evidence="6">The sequence shown here is derived from an EMBL/GenBank/DDBJ whole genome shotgun (WGS) entry which is preliminary data.</text>
</comment>
<evidence type="ECO:0000259" key="5">
    <source>
        <dbReference type="PROSITE" id="PS51733"/>
    </source>
</evidence>
<dbReference type="GO" id="GO:0005737">
    <property type="term" value="C:cytoplasm"/>
    <property type="evidence" value="ECO:0007669"/>
    <property type="project" value="TreeGrafter"/>
</dbReference>
<protein>
    <recommendedName>
        <fullName evidence="3">biotin--[biotin carboxyl-carrier protein] ligase</fullName>
        <ecNumber evidence="3">6.3.4.15</ecNumber>
    </recommendedName>
</protein>
<dbReference type="AlphaFoldDB" id="A0A4Q2RE60"/>
<dbReference type="PANTHER" id="PTHR12835">
    <property type="entry name" value="BIOTIN PROTEIN LIGASE"/>
    <property type="match status" value="1"/>
</dbReference>
<dbReference type="PROSITE" id="PS51733">
    <property type="entry name" value="BPL_LPL_CATALYTIC"/>
    <property type="match status" value="1"/>
</dbReference>
<sequence length="262" mass="26962">MLHPVARSLGYRLHHHASLGSTNEEALALGRAGDPGRLWVVADRQTAGRGRVGRAWASPPGNHYATLLLVEPCQPRLAPQLGFVAGVALATALERLAGAGHGIAIKWPNDILCDGAKLAGILVEGGSVPQGGGAAAFSAVLGFGVNCASHPTDLSYPATHLGLIAGAAGTRDALFAALSATIVDALDLWDRGRNFAGLRRAWLDHALPPGVSLAVVRQGARHVGTFRSVDDDGRLILETGSGCVTVEAGDVFLADRDTAAAS</sequence>
<keyword evidence="1 6" id="KW-0436">Ligase</keyword>
<dbReference type="Gene3D" id="3.30.930.10">
    <property type="entry name" value="Bira Bifunctional Protein, Domain 2"/>
    <property type="match status" value="1"/>
</dbReference>
<evidence type="ECO:0000256" key="2">
    <source>
        <dbReference type="ARBA" id="ARBA00023267"/>
    </source>
</evidence>
<dbReference type="Gene3D" id="2.30.30.100">
    <property type="match status" value="1"/>
</dbReference>
<feature type="domain" description="BPL/LPL catalytic" evidence="5">
    <location>
        <begin position="12"/>
        <end position="190"/>
    </location>
</feature>
<dbReference type="InterPro" id="IPR003142">
    <property type="entry name" value="BPL_C"/>
</dbReference>
<dbReference type="RefSeq" id="WP_129218853.1">
    <property type="nucleotide sequence ID" value="NZ_QYBC01000006.1"/>
</dbReference>